<dbReference type="Proteomes" id="UP000887576">
    <property type="component" value="Unplaced"/>
</dbReference>
<reference evidence="2" key="1">
    <citation type="submission" date="2022-11" db="UniProtKB">
        <authorList>
            <consortium name="WormBaseParasite"/>
        </authorList>
    </citation>
    <scope>IDENTIFICATION</scope>
</reference>
<name>A0AC34PZL3_9BILA</name>
<evidence type="ECO:0000313" key="2">
    <source>
        <dbReference type="WBParaSite" id="JU765_v2.g11508.t2"/>
    </source>
</evidence>
<dbReference type="WBParaSite" id="JU765_v2.g11508.t2">
    <property type="protein sequence ID" value="JU765_v2.g11508.t2"/>
    <property type="gene ID" value="JU765_v2.g11508"/>
</dbReference>
<organism evidence="1 2">
    <name type="scientific">Panagrolaimus sp. JU765</name>
    <dbReference type="NCBI Taxonomy" id="591449"/>
    <lineage>
        <taxon>Eukaryota</taxon>
        <taxon>Metazoa</taxon>
        <taxon>Ecdysozoa</taxon>
        <taxon>Nematoda</taxon>
        <taxon>Chromadorea</taxon>
        <taxon>Rhabditida</taxon>
        <taxon>Tylenchina</taxon>
        <taxon>Panagrolaimomorpha</taxon>
        <taxon>Panagrolaimoidea</taxon>
        <taxon>Panagrolaimidae</taxon>
        <taxon>Panagrolaimus</taxon>
    </lineage>
</organism>
<evidence type="ECO:0000313" key="1">
    <source>
        <dbReference type="Proteomes" id="UP000887576"/>
    </source>
</evidence>
<sequence length="400" mass="43892">MTDRMTQVMPGPSEQVSSPMMNVAQQGIKSTDDRPSEQVSSPMMNVAQQGIKSTDDRATVNEANFGFCSYFLIGLSYFLTVLFFPIALCTNLKIVQEYERAVIFRLGRILPGGAKGPGLFFILPCIDTYRKIDLRVVSFSVPPQEILTKDSVTAEVDAVVYYRVKNATMAVNNVENAESSTRLLAQTTLRNILGTKTLAELLSQRESTSHEVQAVLDDTTVQAVLDDTTEEWGVKVERVEVKDVRIPPTMQRSMAAIAEAEREAKAKVIAAEGEQQASKALSEAAKIIQGQPAAMQLPIAEAEREAKAKVIAAEGEQQASKALSEAAKIIQGQPAAMQLRYLQTLNTISAEHNSTIVFPFPIDLMHTFMSVVHPDHQRKRDAESDPELGVASSSHHATHY</sequence>
<protein>
    <submittedName>
        <fullName evidence="2">Band 7 domain-containing protein</fullName>
    </submittedName>
</protein>
<proteinExistence type="predicted"/>
<accession>A0AC34PZL3</accession>